<dbReference type="Proteomes" id="UP000474957">
    <property type="component" value="Unassembled WGS sequence"/>
</dbReference>
<evidence type="ECO:0000313" key="4">
    <source>
        <dbReference type="EMBL" id="MSU90147.1"/>
    </source>
</evidence>
<dbReference type="PANTHER" id="PTHR11895">
    <property type="entry name" value="TRANSAMIDASE"/>
    <property type="match status" value="1"/>
</dbReference>
<accession>A0A6L5Z0S8</accession>
<protein>
    <submittedName>
        <fullName evidence="4">Amidase</fullName>
    </submittedName>
</protein>
<comment type="caution">
    <text evidence="4">The sequence shown here is derived from an EMBL/GenBank/DDBJ whole genome shotgun (WGS) entry which is preliminary data.</text>
</comment>
<feature type="region of interest" description="Disordered" evidence="2">
    <location>
        <begin position="131"/>
        <end position="150"/>
    </location>
</feature>
<dbReference type="SUPFAM" id="SSF75304">
    <property type="entry name" value="Amidase signature (AS) enzymes"/>
    <property type="match status" value="1"/>
</dbReference>
<dbReference type="InterPro" id="IPR023631">
    <property type="entry name" value="Amidase_dom"/>
</dbReference>
<reference evidence="4 5" key="1">
    <citation type="submission" date="2019-10" db="EMBL/GenBank/DDBJ databases">
        <title>Cognatihalovulum marinum gen. nov. sp. nov., a new member of the family Rhodobacteraceae isolated from deep seawater of the Northwest Indian Ocean.</title>
        <authorList>
            <person name="Ruan C."/>
            <person name="Wang J."/>
            <person name="Zheng X."/>
            <person name="Song L."/>
            <person name="Zhu Y."/>
            <person name="Huang Y."/>
            <person name="Lu Z."/>
            <person name="Du W."/>
            <person name="Huang L."/>
            <person name="Dai X."/>
        </authorList>
    </citation>
    <scope>NUCLEOTIDE SEQUENCE [LARGE SCALE GENOMIC DNA]</scope>
    <source>
        <strain evidence="4 5">2CG4</strain>
    </source>
</reference>
<dbReference type="InterPro" id="IPR036928">
    <property type="entry name" value="AS_sf"/>
</dbReference>
<dbReference type="Gene3D" id="3.90.1300.10">
    <property type="entry name" value="Amidase signature (AS) domain"/>
    <property type="match status" value="1"/>
</dbReference>
<dbReference type="EMBL" id="WIND01000007">
    <property type="protein sequence ID" value="MSU90147.1"/>
    <property type="molecule type" value="Genomic_DNA"/>
</dbReference>
<dbReference type="InterPro" id="IPR000120">
    <property type="entry name" value="Amidase"/>
</dbReference>
<gene>
    <name evidence="4" type="ORF">GE300_11045</name>
</gene>
<evidence type="ECO:0000259" key="3">
    <source>
        <dbReference type="Pfam" id="PF01425"/>
    </source>
</evidence>
<evidence type="ECO:0000256" key="1">
    <source>
        <dbReference type="ARBA" id="ARBA00009199"/>
    </source>
</evidence>
<dbReference type="AlphaFoldDB" id="A0A6L5Z0S8"/>
<dbReference type="PANTHER" id="PTHR11895:SF7">
    <property type="entry name" value="GLUTAMYL-TRNA(GLN) AMIDOTRANSFERASE SUBUNIT A, MITOCHONDRIAL"/>
    <property type="match status" value="1"/>
</dbReference>
<comment type="similarity">
    <text evidence="1">Belongs to the amidase family.</text>
</comment>
<sequence>MTDITDTPALRDRLARGELTAADLAERCLDAIAAQEQRVQAWAWIDPGHVRAQARAADRHRADGKPLGALHGLPVGLKDVIDTAGIPTGNGTPLDAGRVPERDAWITARLKAEGAIVMGKTVTTELAFLHPGKTRNPANPAHTPGGSSSGSAAAVAAGMVPLAVGTQTGGSMVRPAAFCGVTGFKPSFGAIPRTGVLEQSPMLDTLGTFGRTPACAALLAEALFGHDPGDRFTAPRPHPRLLAAAQTPGAMPRLAFVRPPRWADADPDNRAAVEALAQRLGAAEIALPVDFEQAARIRARINNAEMAACFRRYTERDPAQLSGMMRAAIAEGDAVAAPDYIAALGWRDRLHAAAAPIWDAYDAILTPATLGAAPQGLGSTGDSIFNGLWTLTGSPAITIPVLTAANGLPLGAQLVGRRGEDARLLATAQRLYGALIG</sequence>
<evidence type="ECO:0000313" key="5">
    <source>
        <dbReference type="Proteomes" id="UP000474957"/>
    </source>
</evidence>
<evidence type="ECO:0000256" key="2">
    <source>
        <dbReference type="SAM" id="MobiDB-lite"/>
    </source>
</evidence>
<keyword evidence="5" id="KW-1185">Reference proteome</keyword>
<dbReference type="RefSeq" id="WP_154446631.1">
    <property type="nucleotide sequence ID" value="NZ_WIND01000007.1"/>
</dbReference>
<dbReference type="Pfam" id="PF01425">
    <property type="entry name" value="Amidase"/>
    <property type="match status" value="1"/>
</dbReference>
<organism evidence="4 5">
    <name type="scientific">Halovulum marinum</name>
    <dbReference type="NCBI Taxonomy" id="2662447"/>
    <lineage>
        <taxon>Bacteria</taxon>
        <taxon>Pseudomonadati</taxon>
        <taxon>Pseudomonadota</taxon>
        <taxon>Alphaproteobacteria</taxon>
        <taxon>Rhodobacterales</taxon>
        <taxon>Paracoccaceae</taxon>
        <taxon>Halovulum</taxon>
    </lineage>
</organism>
<feature type="domain" description="Amidase" evidence="3">
    <location>
        <begin position="24"/>
        <end position="425"/>
    </location>
</feature>
<dbReference type="GO" id="GO:0003824">
    <property type="term" value="F:catalytic activity"/>
    <property type="evidence" value="ECO:0007669"/>
    <property type="project" value="InterPro"/>
</dbReference>
<name>A0A6L5Z0S8_9RHOB</name>
<proteinExistence type="inferred from homology"/>